<dbReference type="PANTHER" id="PTHR24096">
    <property type="entry name" value="LONG-CHAIN-FATTY-ACID--COA LIGASE"/>
    <property type="match status" value="1"/>
</dbReference>
<dbReference type="Gene3D" id="1.10.1200.10">
    <property type="entry name" value="ACP-like"/>
    <property type="match status" value="1"/>
</dbReference>
<dbReference type="Pfam" id="PF00501">
    <property type="entry name" value="AMP-binding"/>
    <property type="match status" value="1"/>
</dbReference>
<evidence type="ECO:0000259" key="1">
    <source>
        <dbReference type="PROSITE" id="PS50075"/>
    </source>
</evidence>
<dbReference type="InterPro" id="IPR036736">
    <property type="entry name" value="ACP-like_sf"/>
</dbReference>
<name>A0A1Z1CBM5_CLAUC</name>
<dbReference type="InterPro" id="IPR001031">
    <property type="entry name" value="Thioesterase"/>
</dbReference>
<proteinExistence type="predicted"/>
<evidence type="ECO:0000313" key="3">
    <source>
        <dbReference type="EMBL" id="AUW30809.1"/>
    </source>
</evidence>
<evidence type="ECO:0000313" key="2">
    <source>
        <dbReference type="EMBL" id="ANM86614.1"/>
    </source>
</evidence>
<dbReference type="GO" id="GO:0031957">
    <property type="term" value="F:very long-chain fatty acid-CoA ligase activity"/>
    <property type="evidence" value="ECO:0007669"/>
    <property type="project" value="TreeGrafter"/>
</dbReference>
<dbReference type="InterPro" id="IPR000873">
    <property type="entry name" value="AMP-dep_synth/lig_dom"/>
</dbReference>
<dbReference type="Pfam" id="PF00550">
    <property type="entry name" value="PP-binding"/>
    <property type="match status" value="1"/>
</dbReference>
<dbReference type="InterPro" id="IPR029058">
    <property type="entry name" value="AB_hydrolase_fold"/>
</dbReference>
<dbReference type="SUPFAM" id="SSF47336">
    <property type="entry name" value="ACP-like"/>
    <property type="match status" value="1"/>
</dbReference>
<dbReference type="Pfam" id="PF00975">
    <property type="entry name" value="Thioesterase"/>
    <property type="match status" value="1"/>
</dbReference>
<dbReference type="Gene3D" id="3.40.50.1820">
    <property type="entry name" value="alpha/beta hydrolase"/>
    <property type="match status" value="1"/>
</dbReference>
<dbReference type="InterPro" id="IPR042099">
    <property type="entry name" value="ANL_N_sf"/>
</dbReference>
<dbReference type="EMBL" id="MG777474">
    <property type="protein sequence ID" value="AUW30809.1"/>
    <property type="molecule type" value="Genomic_DNA"/>
</dbReference>
<reference evidence="2" key="1">
    <citation type="submission" date="2016-05" db="EMBL/GenBank/DDBJ databases">
        <title>Lichen genome sequencing reveals its rich biosynthetic potential.</title>
        <authorList>
            <person name="Bertrand R.L."/>
            <person name="Abdel-Hameed M."/>
            <person name="Sorensen J.L."/>
        </authorList>
    </citation>
    <scope>NUCLEOTIDE SEQUENCE</scope>
</reference>
<reference evidence="3" key="2">
    <citation type="submission" date="2017-12" db="EMBL/GenBank/DDBJ databases">
        <title>Genome Sequencing Reveals a Rich Biosynthetic Potential.</title>
        <authorList>
            <person name="Bertrand R.L."/>
            <person name="Abdel-Hameed M.E."/>
            <person name="Sorensen J.L."/>
        </authorList>
    </citation>
    <scope>NUCLEOTIDE SEQUENCE</scope>
</reference>
<dbReference type="InterPro" id="IPR045851">
    <property type="entry name" value="AMP-bd_C_sf"/>
</dbReference>
<dbReference type="EMBL" id="KX264280">
    <property type="protein sequence ID" value="ANM86614.1"/>
    <property type="molecule type" value="Genomic_DNA"/>
</dbReference>
<accession>A0A1Z1CBM5</accession>
<organism evidence="2">
    <name type="scientific">Cladonia uncialis subsp. uncialis</name>
    <dbReference type="NCBI Taxonomy" id="180999"/>
    <lineage>
        <taxon>Eukaryota</taxon>
        <taxon>Fungi</taxon>
        <taxon>Dikarya</taxon>
        <taxon>Ascomycota</taxon>
        <taxon>Pezizomycotina</taxon>
        <taxon>Lecanoromycetes</taxon>
        <taxon>OSLEUM clade</taxon>
        <taxon>Lecanoromycetidae</taxon>
        <taxon>Lecanorales</taxon>
        <taxon>Lecanorineae</taxon>
        <taxon>Cladoniaceae</taxon>
        <taxon>Cladonia</taxon>
    </lineage>
</organism>
<dbReference type="PROSITE" id="PS00455">
    <property type="entry name" value="AMP_BINDING"/>
    <property type="match status" value="1"/>
</dbReference>
<dbReference type="PANTHER" id="PTHR24096:SF267">
    <property type="entry name" value="MALONATE--COA LIGASE ACSF3, MITOCHONDRIAL"/>
    <property type="match status" value="1"/>
</dbReference>
<dbReference type="InterPro" id="IPR020845">
    <property type="entry name" value="AMP-binding_CS"/>
</dbReference>
<dbReference type="Gene3D" id="3.30.300.30">
    <property type="match status" value="1"/>
</dbReference>
<feature type="domain" description="Carrier" evidence="1">
    <location>
        <begin position="572"/>
        <end position="651"/>
    </location>
</feature>
<dbReference type="GO" id="GO:0006633">
    <property type="term" value="P:fatty acid biosynthetic process"/>
    <property type="evidence" value="ECO:0007669"/>
    <property type="project" value="TreeGrafter"/>
</dbReference>
<dbReference type="SUPFAM" id="SSF53474">
    <property type="entry name" value="alpha/beta-Hydrolases"/>
    <property type="match status" value="1"/>
</dbReference>
<dbReference type="Gene3D" id="3.40.50.12780">
    <property type="entry name" value="N-terminal domain of ligase-like"/>
    <property type="match status" value="1"/>
</dbReference>
<gene>
    <name evidence="2" type="primary">nrps-2</name>
</gene>
<dbReference type="InterPro" id="IPR009081">
    <property type="entry name" value="PP-bd_ACP"/>
</dbReference>
<protein>
    <submittedName>
        <fullName evidence="3">Putative NRPS</fullName>
    </submittedName>
    <submittedName>
        <fullName evidence="2">Putative non-ribosomal peptide synthetase</fullName>
    </submittedName>
</protein>
<dbReference type="PROSITE" id="PS50075">
    <property type="entry name" value="CARRIER"/>
    <property type="match status" value="1"/>
</dbReference>
<dbReference type="SUPFAM" id="SSF56801">
    <property type="entry name" value="Acetyl-CoA synthetase-like"/>
    <property type="match status" value="1"/>
</dbReference>
<dbReference type="AlphaFoldDB" id="A0A1Z1CBM5"/>
<sequence>MGVQHLTELLRSCAGENASRGLIVYRPGNTDVGYSMPYKKLIALALFNSGLLRRIEGFTENSIVLLHFDDQLENIIWFWSVLYAGGTPAISTPFVKDAQQREQHIRHLHTVLQEPICLTRLNLLGEFMGQEYLNIHTVEALSNSGQLDAQPVPAQHPYASESELALLMLTSGSTGNAKVVSLSHRQILTAISGKSSVKKLPAEHAFLNWVGLDHVASIVEIHLQALYVNADQIHIHSAEVVSDPLFFLELISKHRVARTFAPNFFLAKIRQAMTSESVNARQRISRLDLSCLQFLATGGEANVVETCDALSKLLGRHGAPRNVIVPAFGMTETCAGAIFNCRFPDYDLENGYEFASVGTSMPGMELRVNVSTGEGETRTARRNEPGNLELTGPVVFQGYFNNPSATADAFTRDGWFKTGDRAMIDTAGQLNFIGREKETLNINGVKYLPHEIEAAIEGLLIPGIMPGCIVCLPYHLRGMETEEICVIYAPTYVSDDIDSRVDTHKAIVQAVMLQTGSRPYVLPLDYLILPKSTLGKFSRAKMQKALKNGDYDQYRESNDAIIRNYHASNYIPPSNEMERTLLNAFADNVECFEEARFGVETPIFEMGVTSIHLIRLKREIERCLSIENIPIVKMMAYPTVRSLAGALHNTHGHKDYDPVVKLQLNGSKTPLWLVHPGVGEVLVFLGLAKYMSDRPVFALRARGFDGEPCFESISETVEVYHAAIKAHQPKGPYALAGYSYGTMLAFEIAKVLEADGDEVRFLGSFNLPPHIKSRMEQLNWTQCLLHLSYFLGLITDQHAESVGEKLQMQSKQEVLSYITVRADPARWAELSLTVDGLANWANLAFGLQKMATSYEPSGLVKSIDIFYAIPLRALSLTKEEWRDGHLSKWADFVESEPRFHDVGGEHYTMIGPDHVHGFQKKLKTALADRGV</sequence>